<reference evidence="6" key="1">
    <citation type="submission" date="2020-05" db="EMBL/GenBank/DDBJ databases">
        <title>Phylogenomic resolution of chytrid fungi.</title>
        <authorList>
            <person name="Stajich J.E."/>
            <person name="Amses K."/>
            <person name="Simmons R."/>
            <person name="Seto K."/>
            <person name="Myers J."/>
            <person name="Bonds A."/>
            <person name="Quandt C.A."/>
            <person name="Barry K."/>
            <person name="Liu P."/>
            <person name="Grigoriev I."/>
            <person name="Longcore J.E."/>
            <person name="James T.Y."/>
        </authorList>
    </citation>
    <scope>NUCLEOTIDE SEQUENCE</scope>
    <source>
        <strain evidence="6">PLAUS21</strain>
    </source>
</reference>
<dbReference type="Proteomes" id="UP001210925">
    <property type="component" value="Unassembled WGS sequence"/>
</dbReference>
<dbReference type="PANTHER" id="PTHR28263:SF1">
    <property type="entry name" value="GOLGI TO ER TRAFFIC PROTEIN 2"/>
    <property type="match status" value="1"/>
</dbReference>
<protein>
    <submittedName>
        <fullName evidence="6">Uncharacterized protein</fullName>
    </submittedName>
</protein>
<dbReference type="EMBL" id="JADGKB010000044">
    <property type="protein sequence ID" value="KAJ3256910.1"/>
    <property type="molecule type" value="Genomic_DNA"/>
</dbReference>
<evidence type="ECO:0000256" key="2">
    <source>
        <dbReference type="ARBA" id="ARBA00022989"/>
    </source>
</evidence>
<comment type="caution">
    <text evidence="6">The sequence shown here is derived from an EMBL/GenBank/DDBJ whole genome shotgun (WGS) entry which is preliminary data.</text>
</comment>
<keyword evidence="1 5" id="KW-0812">Transmembrane</keyword>
<evidence type="ECO:0000256" key="5">
    <source>
        <dbReference type="SAM" id="Phobius"/>
    </source>
</evidence>
<dbReference type="InterPro" id="IPR028143">
    <property type="entry name" value="Get2/sif1"/>
</dbReference>
<sequence length="298" mass="33917">MSEELTQAQKLQLKREQRRAKILASGESRLNKIVSTYSGSNENIHVTEPHESVEQEVNEETDVGTDTPTTESGDKVKAEQVVNEEPAAQKEPVITKPADFSNMIEKDVELPPLQDPFDYVEQSPAASAVMDTLGWIHAVLFSLFSTIAFATWIIYHKHESFSLGPEKDVWYLQMCRQLDYMANHPVHYDIGASSHIRISDYIMPAWGLFFTFEVVLFSIRFLQMKRTNTQKFTIPEIMKPAMIQFGFNPSFYEGLISSVWDYIDMYNTFCNDMYVVVFLMGTAVTIATVAQSGFQLCS</sequence>
<dbReference type="PANTHER" id="PTHR28263">
    <property type="entry name" value="GOLGI TO ER TRAFFIC PROTEIN 2"/>
    <property type="match status" value="1"/>
</dbReference>
<name>A0AAD5UIM9_9FUNG</name>
<feature type="transmembrane region" description="Helical" evidence="5">
    <location>
        <begin position="201"/>
        <end position="222"/>
    </location>
</feature>
<feature type="compositionally biased region" description="Acidic residues" evidence="4">
    <location>
        <begin position="54"/>
        <end position="63"/>
    </location>
</feature>
<feature type="transmembrane region" description="Helical" evidence="5">
    <location>
        <begin position="133"/>
        <end position="155"/>
    </location>
</feature>
<evidence type="ECO:0000313" key="7">
    <source>
        <dbReference type="Proteomes" id="UP001210925"/>
    </source>
</evidence>
<proteinExistence type="predicted"/>
<feature type="transmembrane region" description="Helical" evidence="5">
    <location>
        <begin position="273"/>
        <end position="294"/>
    </location>
</feature>
<evidence type="ECO:0000256" key="3">
    <source>
        <dbReference type="ARBA" id="ARBA00023136"/>
    </source>
</evidence>
<keyword evidence="3 5" id="KW-0472">Membrane</keyword>
<organism evidence="6 7">
    <name type="scientific">Boothiomyces macroporosus</name>
    <dbReference type="NCBI Taxonomy" id="261099"/>
    <lineage>
        <taxon>Eukaryota</taxon>
        <taxon>Fungi</taxon>
        <taxon>Fungi incertae sedis</taxon>
        <taxon>Chytridiomycota</taxon>
        <taxon>Chytridiomycota incertae sedis</taxon>
        <taxon>Chytridiomycetes</taxon>
        <taxon>Rhizophydiales</taxon>
        <taxon>Terramycetaceae</taxon>
        <taxon>Boothiomyces</taxon>
    </lineage>
</organism>
<evidence type="ECO:0000256" key="4">
    <source>
        <dbReference type="SAM" id="MobiDB-lite"/>
    </source>
</evidence>
<keyword evidence="2 5" id="KW-1133">Transmembrane helix</keyword>
<evidence type="ECO:0000256" key="1">
    <source>
        <dbReference type="ARBA" id="ARBA00022692"/>
    </source>
</evidence>
<feature type="region of interest" description="Disordered" evidence="4">
    <location>
        <begin position="41"/>
        <end position="77"/>
    </location>
</feature>
<keyword evidence="7" id="KW-1185">Reference proteome</keyword>
<evidence type="ECO:0000313" key="6">
    <source>
        <dbReference type="EMBL" id="KAJ3256910.1"/>
    </source>
</evidence>
<dbReference type="AlphaFoldDB" id="A0AAD5UIM9"/>
<dbReference type="Pfam" id="PF08690">
    <property type="entry name" value="GET2"/>
    <property type="match status" value="2"/>
</dbReference>
<gene>
    <name evidence="6" type="ORF">HK103_005028</name>
</gene>
<accession>A0AAD5UIM9</accession>